<feature type="repeat" description="TPR" evidence="1">
    <location>
        <begin position="21"/>
        <end position="54"/>
    </location>
</feature>
<dbReference type="Gene3D" id="1.25.40.10">
    <property type="entry name" value="Tetratricopeptide repeat domain"/>
    <property type="match status" value="1"/>
</dbReference>
<accession>A0ABW0RBW6</accession>
<dbReference type="SUPFAM" id="SSF116965">
    <property type="entry name" value="Hypothetical protein MPN330"/>
    <property type="match status" value="1"/>
</dbReference>
<gene>
    <name evidence="2" type="ORF">ACFPOH_10695</name>
</gene>
<protein>
    <submittedName>
        <fullName evidence="2">Tetratricopeptide repeat protein</fullName>
    </submittedName>
</protein>
<dbReference type="PROSITE" id="PS50005">
    <property type="entry name" value="TPR"/>
    <property type="match status" value="1"/>
</dbReference>
<keyword evidence="1" id="KW-0802">TPR repeat</keyword>
<organism evidence="2 3">
    <name type="scientific">Ureibacillus suwonensis</name>
    <dbReference type="NCBI Taxonomy" id="313007"/>
    <lineage>
        <taxon>Bacteria</taxon>
        <taxon>Bacillati</taxon>
        <taxon>Bacillota</taxon>
        <taxon>Bacilli</taxon>
        <taxon>Bacillales</taxon>
        <taxon>Caryophanaceae</taxon>
        <taxon>Ureibacillus</taxon>
    </lineage>
</organism>
<dbReference type="InterPro" id="IPR011990">
    <property type="entry name" value="TPR-like_helical_dom_sf"/>
</dbReference>
<comment type="caution">
    <text evidence="2">The sequence shown here is derived from an EMBL/GenBank/DDBJ whole genome shotgun (WGS) entry which is preliminary data.</text>
</comment>
<name>A0ABW0RBW6_9BACL</name>
<dbReference type="Proteomes" id="UP001595978">
    <property type="component" value="Unassembled WGS sequence"/>
</dbReference>
<keyword evidence="3" id="KW-1185">Reference proteome</keyword>
<dbReference type="InterPro" id="IPR019734">
    <property type="entry name" value="TPR_rpt"/>
</dbReference>
<proteinExistence type="predicted"/>
<sequence>MKNKKSSYATFQNVIVFPGTVERLFSEALKYMKTNQFEKANRYFEEALQYTEGDEHLLSIYAYSLYESKSYEKAKEVCEKLLNLGPAMYFEIMELYLTVCMQLKEYKKVERIISSLFDEGAIPQEKMEQFKRLKELNANISERMEKQDDHPAAVKQYEPEMFELDAFLSLEPNEQVKKLNELALINIRPILPQLKRIVEHDRIHPFVKSLILILMNEQAVDMEIKIGKFDRIIVVNPSKIGLPTELPQYKMISNIVNDQLQQEPSILEMVEYLIAKHSIVTYPFEWLDFQPQDVAQCYIDFVHQMFGQQRGANQEIFHFIQELEMLSELQ</sequence>
<reference evidence="3" key="1">
    <citation type="journal article" date="2019" name="Int. J. Syst. Evol. Microbiol.">
        <title>The Global Catalogue of Microorganisms (GCM) 10K type strain sequencing project: providing services to taxonomists for standard genome sequencing and annotation.</title>
        <authorList>
            <consortium name="The Broad Institute Genomics Platform"/>
            <consortium name="The Broad Institute Genome Sequencing Center for Infectious Disease"/>
            <person name="Wu L."/>
            <person name="Ma J."/>
        </authorList>
    </citation>
    <scope>NUCLEOTIDE SEQUENCE [LARGE SCALE GENOMIC DNA]</scope>
    <source>
        <strain evidence="3">CCUG 56331</strain>
    </source>
</reference>
<evidence type="ECO:0000313" key="3">
    <source>
        <dbReference type="Proteomes" id="UP001595978"/>
    </source>
</evidence>
<dbReference type="EMBL" id="JBHSNQ010000082">
    <property type="protein sequence ID" value="MFC5542234.1"/>
    <property type="molecule type" value="Genomic_DNA"/>
</dbReference>
<evidence type="ECO:0000256" key="1">
    <source>
        <dbReference type="PROSITE-ProRule" id="PRU00339"/>
    </source>
</evidence>
<dbReference type="RefSeq" id="WP_342469054.1">
    <property type="nucleotide sequence ID" value="NZ_JBHSNQ010000082.1"/>
</dbReference>
<evidence type="ECO:0000313" key="2">
    <source>
        <dbReference type="EMBL" id="MFC5542234.1"/>
    </source>
</evidence>
<dbReference type="SUPFAM" id="SSF48452">
    <property type="entry name" value="TPR-like"/>
    <property type="match status" value="1"/>
</dbReference>